<sequence>MSTSNPSAHSHENVEPFKVTLIEQRSPPLAIVPPFVTLIDAAFQKYDDDNLRPKIEFGFAGCNHLCNERDASPGISFQQQAFIS</sequence>
<accession>A0A914RR75</accession>
<evidence type="ECO:0000313" key="1">
    <source>
        <dbReference type="Proteomes" id="UP000887564"/>
    </source>
</evidence>
<proteinExistence type="predicted"/>
<organism evidence="1 2">
    <name type="scientific">Parascaris equorum</name>
    <name type="common">Equine roundworm</name>
    <dbReference type="NCBI Taxonomy" id="6256"/>
    <lineage>
        <taxon>Eukaryota</taxon>
        <taxon>Metazoa</taxon>
        <taxon>Ecdysozoa</taxon>
        <taxon>Nematoda</taxon>
        <taxon>Chromadorea</taxon>
        <taxon>Rhabditida</taxon>
        <taxon>Spirurina</taxon>
        <taxon>Ascaridomorpha</taxon>
        <taxon>Ascaridoidea</taxon>
        <taxon>Ascarididae</taxon>
        <taxon>Parascaris</taxon>
    </lineage>
</organism>
<name>A0A914RR75_PAREQ</name>
<keyword evidence="1" id="KW-1185">Reference proteome</keyword>
<dbReference type="AlphaFoldDB" id="A0A914RR75"/>
<protein>
    <submittedName>
        <fullName evidence="2">Uncharacterized protein</fullName>
    </submittedName>
</protein>
<evidence type="ECO:0000313" key="2">
    <source>
        <dbReference type="WBParaSite" id="PEQ_0000900001-mRNA-1"/>
    </source>
</evidence>
<dbReference type="Proteomes" id="UP000887564">
    <property type="component" value="Unplaced"/>
</dbReference>
<dbReference type="WBParaSite" id="PEQ_0000900001-mRNA-1">
    <property type="protein sequence ID" value="PEQ_0000900001-mRNA-1"/>
    <property type="gene ID" value="PEQ_0000900001"/>
</dbReference>
<reference evidence="2" key="1">
    <citation type="submission" date="2022-11" db="UniProtKB">
        <authorList>
            <consortium name="WormBaseParasite"/>
        </authorList>
    </citation>
    <scope>IDENTIFICATION</scope>
</reference>